<keyword evidence="2" id="KW-0433">Leucine-rich repeat</keyword>
<dbReference type="Pfam" id="PF23559">
    <property type="entry name" value="WHD_DRP"/>
    <property type="match status" value="1"/>
</dbReference>
<dbReference type="SUPFAM" id="SSF52058">
    <property type="entry name" value="L domain-like"/>
    <property type="match status" value="1"/>
</dbReference>
<feature type="domain" description="Disease resistance protein winged helix" evidence="9">
    <location>
        <begin position="393"/>
        <end position="463"/>
    </location>
</feature>
<evidence type="ECO:0000256" key="3">
    <source>
        <dbReference type="ARBA" id="ARBA00022737"/>
    </source>
</evidence>
<dbReference type="PANTHER" id="PTHR33463">
    <property type="entry name" value="NB-ARC DOMAIN-CONTAINING PROTEIN-RELATED"/>
    <property type="match status" value="1"/>
</dbReference>
<dbReference type="Gene3D" id="3.40.50.300">
    <property type="entry name" value="P-loop containing nucleotide triphosphate hydrolases"/>
    <property type="match status" value="1"/>
</dbReference>
<dbReference type="Pfam" id="PF13855">
    <property type="entry name" value="LRR_8"/>
    <property type="match status" value="1"/>
</dbReference>
<dbReference type="GO" id="GO:0006952">
    <property type="term" value="P:defense response"/>
    <property type="evidence" value="ECO:0007669"/>
    <property type="project" value="UniProtKB-KW"/>
</dbReference>
<evidence type="ECO:0000256" key="5">
    <source>
        <dbReference type="ARBA" id="ARBA00022821"/>
    </source>
</evidence>
<dbReference type="SUPFAM" id="SSF52540">
    <property type="entry name" value="P-loop containing nucleoside triphosphate hydrolases"/>
    <property type="match status" value="1"/>
</dbReference>
<evidence type="ECO:0000256" key="1">
    <source>
        <dbReference type="ARBA" id="ARBA00008894"/>
    </source>
</evidence>
<keyword evidence="4" id="KW-0547">Nucleotide-binding</keyword>
<dbReference type="SMART" id="SM00369">
    <property type="entry name" value="LRR_TYP"/>
    <property type="match status" value="4"/>
</dbReference>
<dbReference type="OrthoDB" id="1926275at2759"/>
<evidence type="ECO:0000313" key="11">
    <source>
        <dbReference type="RefSeq" id="XP_021288910.1"/>
    </source>
</evidence>
<accession>A0A6J1APV1</accession>
<dbReference type="FunFam" id="3.40.50.300:FF:001091">
    <property type="entry name" value="Probable disease resistance protein At1g61300"/>
    <property type="match status" value="1"/>
</dbReference>
<dbReference type="PRINTS" id="PR00364">
    <property type="entry name" value="DISEASERSIST"/>
</dbReference>
<dbReference type="RefSeq" id="XP_021288910.1">
    <property type="nucleotide sequence ID" value="XM_021433235.1"/>
</dbReference>
<dbReference type="InterPro" id="IPR003591">
    <property type="entry name" value="Leu-rich_rpt_typical-subtyp"/>
</dbReference>
<dbReference type="InterPro" id="IPR002182">
    <property type="entry name" value="NB-ARC"/>
</dbReference>
<keyword evidence="6" id="KW-0067">ATP-binding</keyword>
<organism evidence="10 11">
    <name type="scientific">Herrania umbratica</name>
    <dbReference type="NCBI Taxonomy" id="108875"/>
    <lineage>
        <taxon>Eukaryota</taxon>
        <taxon>Viridiplantae</taxon>
        <taxon>Streptophyta</taxon>
        <taxon>Embryophyta</taxon>
        <taxon>Tracheophyta</taxon>
        <taxon>Spermatophyta</taxon>
        <taxon>Magnoliopsida</taxon>
        <taxon>eudicotyledons</taxon>
        <taxon>Gunneridae</taxon>
        <taxon>Pentapetalae</taxon>
        <taxon>rosids</taxon>
        <taxon>malvids</taxon>
        <taxon>Malvales</taxon>
        <taxon>Malvaceae</taxon>
        <taxon>Byttnerioideae</taxon>
        <taxon>Herrania</taxon>
    </lineage>
</organism>
<evidence type="ECO:0000256" key="4">
    <source>
        <dbReference type="ARBA" id="ARBA00022741"/>
    </source>
</evidence>
<dbReference type="GeneID" id="110420063"/>
<dbReference type="InterPro" id="IPR032675">
    <property type="entry name" value="LRR_dom_sf"/>
</dbReference>
<dbReference type="InterPro" id="IPR050905">
    <property type="entry name" value="Plant_NBS-LRR"/>
</dbReference>
<dbReference type="Proteomes" id="UP000504621">
    <property type="component" value="Unplaced"/>
</dbReference>
<dbReference type="PANTHER" id="PTHR33463:SF182">
    <property type="entry name" value="AND NB-ARC DOMAINS-CONTAINING DISEASE RESISTANCE PROTEIN, PUTATIVE-RELATED"/>
    <property type="match status" value="1"/>
</dbReference>
<reference evidence="11" key="1">
    <citation type="submission" date="2025-08" db="UniProtKB">
        <authorList>
            <consortium name="RefSeq"/>
        </authorList>
    </citation>
    <scope>IDENTIFICATION</scope>
    <source>
        <tissue evidence="11">Leaf</tissue>
    </source>
</reference>
<keyword evidence="10" id="KW-1185">Reference proteome</keyword>
<dbReference type="Pfam" id="PF23247">
    <property type="entry name" value="LRR_RPS2"/>
    <property type="match status" value="1"/>
</dbReference>
<feature type="domain" description="Disease resistance protein At4g27190-like leucine-rich repeats" evidence="8">
    <location>
        <begin position="807"/>
        <end position="920"/>
    </location>
</feature>
<gene>
    <name evidence="11" type="primary">LOC110420063</name>
</gene>
<keyword evidence="3" id="KW-0677">Repeat</keyword>
<dbReference type="GO" id="GO:0043531">
    <property type="term" value="F:ADP binding"/>
    <property type="evidence" value="ECO:0007669"/>
    <property type="project" value="InterPro"/>
</dbReference>
<sequence>MEFIGSILEVIKCFGGPTCTYIDNHRKLEECMNDLREKVNVLNIRRGDLASKKEAELRHRRVVREEVEYWFKAVENENTEMEKIETKFSAVSYFSRARLGKLVRRKIAEVKEIHQQGNFLDGVAIDAPPTRGVKVETKDLEGEYNVKEQIWEYLMGDEVGMIGVCGMGGIGKTTIMKHINNQLLVDSHFDMVIWVTVSKELNIFKLQKDIADSLEESLPDNELQRVARLKHILEGKRYVLILDDVWKRFSLLDVGILEPTVGMGRKVVLTSRSIEVCTSMDCKVVKVKPLSKEESMNLFLDHVGHSVVQDQILKDIVNKIVEQCGGLPLSIVTIAGSMKGVDDICEWRNALIELEEHVKSVKESDIEVFERLKFSYDRLIDPNIQNCFLFCSLYPEDFVIKKVQLIEHWIDEGLLNGLETRQAMHDRGHSILNKLENNCLLERATTYLNEEGVKMHDVLRDMALYIKGHQFMAKAGMQLEELPSEQEWTVSVEKISLMENSILKVPPHIAPNCPHLSTLLLQNCRLRKIPGSFFKHLIGLKVLDLSSNIFVDLPDSISNLKNLNALILFNCLVLKCLPSLAELKALRKLDISFTSIKEVPHGIEMLENLRYLDLRAGNLKELPVGILPMISHIRCLIGDWLHLNGEEVSKLRKLEYVSCSFCDMQELKKYVESVQGKCPTNFKFGVGISFLSLLSHLDRFSPNFKDIRNQVTIVNCDMGRCDDIVVPNDLRSLSIWTCDDFKCLSDFPSFREATDLKICRICECKGIECVVDLSLSSCNALHNIEELYLHELRNLCEVVRGVAVENECTSHAPTPSAIFSSLKQFHMSFCSRVKKLFPVELLQGLQNLEKIRVQQCVQMEEITSEENHKGEGTTFVLPKLKSLELVDLPRLKSICSDGVLIITDSLQNLMIVDCPKVKRIPLSLPLLENGQPSLPPFLNTIRVRPSKSWESMKWDHPDAKDVLSPFVTYL</sequence>
<evidence type="ECO:0000313" key="10">
    <source>
        <dbReference type="Proteomes" id="UP000504621"/>
    </source>
</evidence>
<dbReference type="GO" id="GO:0005524">
    <property type="term" value="F:ATP binding"/>
    <property type="evidence" value="ECO:0007669"/>
    <property type="project" value="UniProtKB-KW"/>
</dbReference>
<dbReference type="InterPro" id="IPR057135">
    <property type="entry name" value="At4g27190-like_LRR"/>
</dbReference>
<dbReference type="Gene3D" id="1.10.8.430">
    <property type="entry name" value="Helical domain of apoptotic protease-activating factors"/>
    <property type="match status" value="1"/>
</dbReference>
<evidence type="ECO:0000259" key="7">
    <source>
        <dbReference type="Pfam" id="PF00931"/>
    </source>
</evidence>
<dbReference type="InterPro" id="IPR042197">
    <property type="entry name" value="Apaf_helical"/>
</dbReference>
<dbReference type="Gene3D" id="3.80.10.10">
    <property type="entry name" value="Ribonuclease Inhibitor"/>
    <property type="match status" value="2"/>
</dbReference>
<dbReference type="InterPro" id="IPR001611">
    <property type="entry name" value="Leu-rich_rpt"/>
</dbReference>
<keyword evidence="5" id="KW-0611">Plant defense</keyword>
<dbReference type="AlphaFoldDB" id="A0A6J1APV1"/>
<comment type="similarity">
    <text evidence="1">Belongs to the disease resistance NB-LRR family.</text>
</comment>
<dbReference type="Pfam" id="PF00931">
    <property type="entry name" value="NB-ARC"/>
    <property type="match status" value="1"/>
</dbReference>
<feature type="domain" description="NB-ARC" evidence="7">
    <location>
        <begin position="146"/>
        <end position="305"/>
    </location>
</feature>
<dbReference type="InterPro" id="IPR058922">
    <property type="entry name" value="WHD_DRP"/>
</dbReference>
<proteinExistence type="inferred from homology"/>
<evidence type="ECO:0000259" key="9">
    <source>
        <dbReference type="Pfam" id="PF23559"/>
    </source>
</evidence>
<evidence type="ECO:0000256" key="6">
    <source>
        <dbReference type="ARBA" id="ARBA00022840"/>
    </source>
</evidence>
<dbReference type="FunFam" id="1.10.10.10:FF:000322">
    <property type="entry name" value="Probable disease resistance protein At1g63360"/>
    <property type="match status" value="1"/>
</dbReference>
<protein>
    <submittedName>
        <fullName evidence="11">Probable disease resistance protein At4g27220</fullName>
    </submittedName>
</protein>
<evidence type="ECO:0000256" key="2">
    <source>
        <dbReference type="ARBA" id="ARBA00022614"/>
    </source>
</evidence>
<dbReference type="InterPro" id="IPR027417">
    <property type="entry name" value="P-loop_NTPase"/>
</dbReference>
<name>A0A6J1APV1_9ROSI</name>
<evidence type="ECO:0000259" key="8">
    <source>
        <dbReference type="Pfam" id="PF23247"/>
    </source>
</evidence>